<accession>A0A3S5BQP2</accession>
<comment type="caution">
    <text evidence="1">The sequence shown here is derived from an EMBL/GenBank/DDBJ whole genome shotgun (WGS) entry which is preliminary data.</text>
</comment>
<name>A0A3S5BQP2_9PLAT</name>
<reference evidence="1" key="1">
    <citation type="submission" date="2018-11" db="EMBL/GenBank/DDBJ databases">
        <authorList>
            <consortium name="Pathogen Informatics"/>
        </authorList>
    </citation>
    <scope>NUCLEOTIDE SEQUENCE</scope>
</reference>
<keyword evidence="2" id="KW-1185">Reference proteome</keyword>
<dbReference type="EMBL" id="CAAALY010019248">
    <property type="protein sequence ID" value="VEL13877.1"/>
    <property type="molecule type" value="Genomic_DNA"/>
</dbReference>
<organism evidence="1 2">
    <name type="scientific">Protopolystoma xenopodis</name>
    <dbReference type="NCBI Taxonomy" id="117903"/>
    <lineage>
        <taxon>Eukaryota</taxon>
        <taxon>Metazoa</taxon>
        <taxon>Spiralia</taxon>
        <taxon>Lophotrochozoa</taxon>
        <taxon>Platyhelminthes</taxon>
        <taxon>Monogenea</taxon>
        <taxon>Polyopisthocotylea</taxon>
        <taxon>Polystomatidea</taxon>
        <taxon>Polystomatidae</taxon>
        <taxon>Protopolystoma</taxon>
    </lineage>
</organism>
<dbReference type="Proteomes" id="UP000784294">
    <property type="component" value="Unassembled WGS sequence"/>
</dbReference>
<proteinExistence type="predicted"/>
<evidence type="ECO:0000313" key="2">
    <source>
        <dbReference type="Proteomes" id="UP000784294"/>
    </source>
</evidence>
<evidence type="ECO:0000313" key="1">
    <source>
        <dbReference type="EMBL" id="VEL13877.1"/>
    </source>
</evidence>
<gene>
    <name evidence="1" type="ORF">PXEA_LOCUS7317</name>
</gene>
<dbReference type="AlphaFoldDB" id="A0A3S5BQP2"/>
<protein>
    <submittedName>
        <fullName evidence="1">Uncharacterized protein</fullName>
    </submittedName>
</protein>
<sequence length="77" mass="9079">MMPPGQGGTKVHFRRAWMRMMLAKQAEAKCHDSSFITFSNLGRLKSKPCLVAFIMFLGADYEIRLWHCLLRQYRRDE</sequence>